<feature type="compositionally biased region" description="Polar residues" evidence="1">
    <location>
        <begin position="141"/>
        <end position="152"/>
    </location>
</feature>
<dbReference type="EMBL" id="JACGWN010000002">
    <property type="protein sequence ID" value="KAL0457704.1"/>
    <property type="molecule type" value="Genomic_DNA"/>
</dbReference>
<sequence>MGVGSHPGPGIYAYYLRPCCAELLDIGTSYPVRATTVATAFPSTTHLQVHRRYRCHNDGDGSSFWNSPSSRHTPTAPDKAYDDHIKDTVISRTNPGYSHRVHVTAVIPQVRGLIPYYWSRELESYRPSLQGFHMTIPASQFSRATPSQPNSLRSHRRPTSVADKMRHSSNECDS</sequence>
<proteinExistence type="predicted"/>
<organism evidence="2">
    <name type="scientific">Sesamum latifolium</name>
    <dbReference type="NCBI Taxonomy" id="2727402"/>
    <lineage>
        <taxon>Eukaryota</taxon>
        <taxon>Viridiplantae</taxon>
        <taxon>Streptophyta</taxon>
        <taxon>Embryophyta</taxon>
        <taxon>Tracheophyta</taxon>
        <taxon>Spermatophyta</taxon>
        <taxon>Magnoliopsida</taxon>
        <taxon>eudicotyledons</taxon>
        <taxon>Gunneridae</taxon>
        <taxon>Pentapetalae</taxon>
        <taxon>asterids</taxon>
        <taxon>lamiids</taxon>
        <taxon>Lamiales</taxon>
        <taxon>Pedaliaceae</taxon>
        <taxon>Sesamum</taxon>
    </lineage>
</organism>
<gene>
    <name evidence="2" type="ORF">Slati_0397600</name>
</gene>
<protein>
    <submittedName>
        <fullName evidence="2">Uncharacterized protein</fullName>
    </submittedName>
</protein>
<reference evidence="2" key="2">
    <citation type="journal article" date="2024" name="Plant">
        <title>Genomic evolution and insights into agronomic trait innovations of Sesamum species.</title>
        <authorList>
            <person name="Miao H."/>
            <person name="Wang L."/>
            <person name="Qu L."/>
            <person name="Liu H."/>
            <person name="Sun Y."/>
            <person name="Le M."/>
            <person name="Wang Q."/>
            <person name="Wei S."/>
            <person name="Zheng Y."/>
            <person name="Lin W."/>
            <person name="Duan Y."/>
            <person name="Cao H."/>
            <person name="Xiong S."/>
            <person name="Wang X."/>
            <person name="Wei L."/>
            <person name="Li C."/>
            <person name="Ma Q."/>
            <person name="Ju M."/>
            <person name="Zhao R."/>
            <person name="Li G."/>
            <person name="Mu C."/>
            <person name="Tian Q."/>
            <person name="Mei H."/>
            <person name="Zhang T."/>
            <person name="Gao T."/>
            <person name="Zhang H."/>
        </authorList>
    </citation>
    <scope>NUCLEOTIDE SEQUENCE</scope>
    <source>
        <strain evidence="2">KEN1</strain>
    </source>
</reference>
<dbReference type="AlphaFoldDB" id="A0AAW2XUR2"/>
<evidence type="ECO:0000313" key="2">
    <source>
        <dbReference type="EMBL" id="KAL0457704.1"/>
    </source>
</evidence>
<reference evidence="2" key="1">
    <citation type="submission" date="2020-06" db="EMBL/GenBank/DDBJ databases">
        <authorList>
            <person name="Li T."/>
            <person name="Hu X."/>
            <person name="Zhang T."/>
            <person name="Song X."/>
            <person name="Zhang H."/>
            <person name="Dai N."/>
            <person name="Sheng W."/>
            <person name="Hou X."/>
            <person name="Wei L."/>
        </authorList>
    </citation>
    <scope>NUCLEOTIDE SEQUENCE</scope>
    <source>
        <strain evidence="2">KEN1</strain>
        <tissue evidence="2">Leaf</tissue>
    </source>
</reference>
<feature type="region of interest" description="Disordered" evidence="1">
    <location>
        <begin position="141"/>
        <end position="174"/>
    </location>
</feature>
<comment type="caution">
    <text evidence="2">The sequence shown here is derived from an EMBL/GenBank/DDBJ whole genome shotgun (WGS) entry which is preliminary data.</text>
</comment>
<accession>A0AAW2XUR2</accession>
<feature type="compositionally biased region" description="Basic and acidic residues" evidence="1">
    <location>
        <begin position="163"/>
        <end position="174"/>
    </location>
</feature>
<name>A0AAW2XUR2_9LAMI</name>
<evidence type="ECO:0000256" key="1">
    <source>
        <dbReference type="SAM" id="MobiDB-lite"/>
    </source>
</evidence>